<comment type="subunit">
    <text evidence="9">Homohexamer.</text>
</comment>
<comment type="function">
    <text evidence="9">Reversibly transfers an adenylyl group from ATP to 4'-phosphopantetheine, yielding dephospho-CoA (dPCoA) and pyrophosphate.</text>
</comment>
<feature type="binding site" evidence="9">
    <location>
        <position position="15"/>
    </location>
    <ligand>
        <name>substrate</name>
    </ligand>
</feature>
<keyword evidence="3 9" id="KW-0548">Nucleotidyltransferase</keyword>
<dbReference type="PRINTS" id="PR01020">
    <property type="entry name" value="LPSBIOSNTHSS"/>
</dbReference>
<evidence type="ECO:0000313" key="11">
    <source>
        <dbReference type="EMBL" id="APZ91405.1"/>
    </source>
</evidence>
<keyword evidence="2 9" id="KW-0808">Transferase</keyword>
<reference evidence="11 12" key="1">
    <citation type="journal article" date="2016" name="Front. Microbiol.">
        <title>Fuerstia marisgermanicae gen. nov., sp. nov., an Unusual Member of the Phylum Planctomycetes from the German Wadden Sea.</title>
        <authorList>
            <person name="Kohn T."/>
            <person name="Heuer A."/>
            <person name="Jogler M."/>
            <person name="Vollmers J."/>
            <person name="Boedeker C."/>
            <person name="Bunk B."/>
            <person name="Rast P."/>
            <person name="Borchert D."/>
            <person name="Glockner I."/>
            <person name="Freese H.M."/>
            <person name="Klenk H.P."/>
            <person name="Overmann J."/>
            <person name="Kaster A.K."/>
            <person name="Rohde M."/>
            <person name="Wiegand S."/>
            <person name="Jogler C."/>
        </authorList>
    </citation>
    <scope>NUCLEOTIDE SEQUENCE [LARGE SCALE GENOMIC DNA]</scope>
    <source>
        <strain evidence="11 12">NH11</strain>
    </source>
</reference>
<dbReference type="NCBIfam" id="TIGR00125">
    <property type="entry name" value="cyt_tran_rel"/>
    <property type="match status" value="1"/>
</dbReference>
<dbReference type="PANTHER" id="PTHR21342:SF1">
    <property type="entry name" value="PHOSPHOPANTETHEINE ADENYLYLTRANSFERASE"/>
    <property type="match status" value="1"/>
</dbReference>
<dbReference type="GO" id="GO:0015937">
    <property type="term" value="P:coenzyme A biosynthetic process"/>
    <property type="evidence" value="ECO:0007669"/>
    <property type="project" value="UniProtKB-UniRule"/>
</dbReference>
<feature type="binding site" evidence="9">
    <location>
        <position position="23"/>
    </location>
    <ligand>
        <name>ATP</name>
        <dbReference type="ChEBI" id="CHEBI:30616"/>
    </ligand>
</feature>
<keyword evidence="6 9" id="KW-0460">Magnesium</keyword>
<comment type="pathway">
    <text evidence="9">Cofactor biosynthesis; coenzyme A biosynthesis; CoA from (R)-pantothenate: step 4/5.</text>
</comment>
<dbReference type="SUPFAM" id="SSF52374">
    <property type="entry name" value="Nucleotidylyl transferase"/>
    <property type="match status" value="1"/>
</dbReference>
<dbReference type="CDD" id="cd02163">
    <property type="entry name" value="PPAT"/>
    <property type="match status" value="1"/>
</dbReference>
<keyword evidence="12" id="KW-1185">Reference proteome</keyword>
<gene>
    <name evidence="9 11" type="primary">coaD</name>
    <name evidence="11" type="ORF">Fuma_00993</name>
</gene>
<comment type="cofactor">
    <cofactor evidence="9">
        <name>Mg(2+)</name>
        <dbReference type="ChEBI" id="CHEBI:18420"/>
    </cofactor>
</comment>
<comment type="catalytic activity">
    <reaction evidence="8 9">
        <text>(R)-4'-phosphopantetheine + ATP + H(+) = 3'-dephospho-CoA + diphosphate</text>
        <dbReference type="Rhea" id="RHEA:19801"/>
        <dbReference type="ChEBI" id="CHEBI:15378"/>
        <dbReference type="ChEBI" id="CHEBI:30616"/>
        <dbReference type="ChEBI" id="CHEBI:33019"/>
        <dbReference type="ChEBI" id="CHEBI:57328"/>
        <dbReference type="ChEBI" id="CHEBI:61723"/>
        <dbReference type="EC" id="2.7.7.3"/>
    </reaction>
</comment>
<evidence type="ECO:0000256" key="8">
    <source>
        <dbReference type="ARBA" id="ARBA00029346"/>
    </source>
</evidence>
<dbReference type="HAMAP" id="MF_00151">
    <property type="entry name" value="PPAT_bact"/>
    <property type="match status" value="1"/>
</dbReference>
<evidence type="ECO:0000313" key="12">
    <source>
        <dbReference type="Proteomes" id="UP000187735"/>
    </source>
</evidence>
<dbReference type="GO" id="GO:0005524">
    <property type="term" value="F:ATP binding"/>
    <property type="evidence" value="ECO:0007669"/>
    <property type="project" value="UniProtKB-KW"/>
</dbReference>
<evidence type="ECO:0000256" key="1">
    <source>
        <dbReference type="ARBA" id="ARBA00022490"/>
    </source>
</evidence>
<feature type="binding site" evidence="9">
    <location>
        <position position="47"/>
    </location>
    <ligand>
        <name>substrate</name>
    </ligand>
</feature>
<organism evidence="11 12">
    <name type="scientific">Fuerstiella marisgermanici</name>
    <dbReference type="NCBI Taxonomy" id="1891926"/>
    <lineage>
        <taxon>Bacteria</taxon>
        <taxon>Pseudomonadati</taxon>
        <taxon>Planctomycetota</taxon>
        <taxon>Planctomycetia</taxon>
        <taxon>Planctomycetales</taxon>
        <taxon>Planctomycetaceae</taxon>
        <taxon>Fuerstiella</taxon>
    </lineage>
</organism>
<dbReference type="RefSeq" id="WP_077028109.1">
    <property type="nucleotide sequence ID" value="NZ_CP017641.1"/>
</dbReference>
<feature type="domain" description="Cytidyltransferase-like" evidence="10">
    <location>
        <begin position="11"/>
        <end position="139"/>
    </location>
</feature>
<evidence type="ECO:0000256" key="2">
    <source>
        <dbReference type="ARBA" id="ARBA00022679"/>
    </source>
</evidence>
<keyword evidence="1 9" id="KW-0963">Cytoplasm</keyword>
<dbReference type="EC" id="2.7.7.3" evidence="9"/>
<keyword evidence="4 9" id="KW-0547">Nucleotide-binding</keyword>
<dbReference type="AlphaFoldDB" id="A0A1P8WBH0"/>
<feature type="binding site" evidence="9">
    <location>
        <begin position="15"/>
        <end position="16"/>
    </location>
    <ligand>
        <name>ATP</name>
        <dbReference type="ChEBI" id="CHEBI:30616"/>
    </ligand>
</feature>
<proteinExistence type="inferred from homology"/>
<comment type="similarity">
    <text evidence="9">Belongs to the bacterial CoaD family.</text>
</comment>
<dbReference type="InterPro" id="IPR014729">
    <property type="entry name" value="Rossmann-like_a/b/a_fold"/>
</dbReference>
<sequence length="171" mass="19093">MSESTRPSHAVYVGSFDPLTLGHLDIIERGARMFEKLTVGIGINPDKDPLFEPQLRIELSRAAVQHLDNVEVTTFEGLAVEFVRKCGSRILLRGVRSLTDIDAEFTMSLANRVLDAEIESVFLMSSEHYNHVSSSLIKQIARMAEGNVSERLKDFVPEVIIAPLLSRLNKT</sequence>
<evidence type="ECO:0000256" key="7">
    <source>
        <dbReference type="ARBA" id="ARBA00022993"/>
    </source>
</evidence>
<feature type="binding site" evidence="9">
    <location>
        <begin position="129"/>
        <end position="135"/>
    </location>
    <ligand>
        <name>ATP</name>
        <dbReference type="ChEBI" id="CHEBI:30616"/>
    </ligand>
</feature>
<evidence type="ECO:0000256" key="9">
    <source>
        <dbReference type="HAMAP-Rule" id="MF_00151"/>
    </source>
</evidence>
<evidence type="ECO:0000256" key="3">
    <source>
        <dbReference type="ARBA" id="ARBA00022695"/>
    </source>
</evidence>
<evidence type="ECO:0000256" key="4">
    <source>
        <dbReference type="ARBA" id="ARBA00022741"/>
    </source>
</evidence>
<evidence type="ECO:0000259" key="10">
    <source>
        <dbReference type="Pfam" id="PF01467"/>
    </source>
</evidence>
<dbReference type="Gene3D" id="3.40.50.620">
    <property type="entry name" value="HUPs"/>
    <property type="match status" value="1"/>
</dbReference>
<dbReference type="NCBIfam" id="TIGR01510">
    <property type="entry name" value="coaD_prev_kdtB"/>
    <property type="match status" value="1"/>
</dbReference>
<dbReference type="KEGG" id="fmr:Fuma_00993"/>
<dbReference type="EMBL" id="CP017641">
    <property type="protein sequence ID" value="APZ91405.1"/>
    <property type="molecule type" value="Genomic_DNA"/>
</dbReference>
<accession>A0A1P8WBH0</accession>
<dbReference type="InterPro" id="IPR004821">
    <property type="entry name" value="Cyt_trans-like"/>
</dbReference>
<evidence type="ECO:0000256" key="5">
    <source>
        <dbReference type="ARBA" id="ARBA00022840"/>
    </source>
</evidence>
<name>A0A1P8WBH0_9PLAN</name>
<dbReference type="InterPro" id="IPR001980">
    <property type="entry name" value="PPAT"/>
</dbReference>
<keyword evidence="5 9" id="KW-0067">ATP-binding</keyword>
<comment type="subcellular location">
    <subcellularLocation>
        <location evidence="9">Cytoplasm</location>
    </subcellularLocation>
</comment>
<feature type="binding site" evidence="9">
    <location>
        <position position="104"/>
    </location>
    <ligand>
        <name>ATP</name>
        <dbReference type="ChEBI" id="CHEBI:30616"/>
    </ligand>
</feature>
<dbReference type="PANTHER" id="PTHR21342">
    <property type="entry name" value="PHOSPHOPANTETHEINE ADENYLYLTRANSFERASE"/>
    <property type="match status" value="1"/>
</dbReference>
<dbReference type="Proteomes" id="UP000187735">
    <property type="component" value="Chromosome"/>
</dbReference>
<feature type="binding site" evidence="9">
    <location>
        <position position="79"/>
    </location>
    <ligand>
        <name>substrate</name>
    </ligand>
</feature>
<keyword evidence="7 9" id="KW-0173">Coenzyme A biosynthesis</keyword>
<dbReference type="STRING" id="1891926.Fuma_00993"/>
<dbReference type="GO" id="GO:0004595">
    <property type="term" value="F:pantetheine-phosphate adenylyltransferase activity"/>
    <property type="evidence" value="ECO:0007669"/>
    <property type="project" value="UniProtKB-UniRule"/>
</dbReference>
<dbReference type="UniPathway" id="UPA00241">
    <property type="reaction ID" value="UER00355"/>
</dbReference>
<feature type="binding site" evidence="9">
    <location>
        <begin position="94"/>
        <end position="96"/>
    </location>
    <ligand>
        <name>ATP</name>
        <dbReference type="ChEBI" id="CHEBI:30616"/>
    </ligand>
</feature>
<feature type="binding site" evidence="9">
    <location>
        <position position="93"/>
    </location>
    <ligand>
        <name>substrate</name>
    </ligand>
</feature>
<evidence type="ECO:0000256" key="6">
    <source>
        <dbReference type="ARBA" id="ARBA00022842"/>
    </source>
</evidence>
<dbReference type="Pfam" id="PF01467">
    <property type="entry name" value="CTP_transf_like"/>
    <property type="match status" value="1"/>
</dbReference>
<protein>
    <recommendedName>
        <fullName evidence="9">Phosphopantetheine adenylyltransferase</fullName>
        <ecNumber evidence="9">2.7.7.3</ecNumber>
    </recommendedName>
    <alternativeName>
        <fullName evidence="9">Dephospho-CoA pyrophosphorylase</fullName>
    </alternativeName>
    <alternativeName>
        <fullName evidence="9">Pantetheine-phosphate adenylyltransferase</fullName>
        <shortName evidence="9">PPAT</shortName>
    </alternativeName>
</protein>
<dbReference type="OrthoDB" id="9806661at2"/>
<dbReference type="GO" id="GO:0005737">
    <property type="term" value="C:cytoplasm"/>
    <property type="evidence" value="ECO:0007669"/>
    <property type="project" value="UniProtKB-SubCell"/>
</dbReference>
<feature type="site" description="Transition state stabilizer" evidence="9">
    <location>
        <position position="23"/>
    </location>
</feature>